<dbReference type="InterPro" id="IPR036869">
    <property type="entry name" value="J_dom_sf"/>
</dbReference>
<dbReference type="PROSITE" id="PS50076">
    <property type="entry name" value="DNAJ_2"/>
    <property type="match status" value="1"/>
</dbReference>
<dbReference type="Gene3D" id="1.10.287.110">
    <property type="entry name" value="DnaJ domain"/>
    <property type="match status" value="1"/>
</dbReference>
<keyword evidence="3" id="KW-1185">Reference proteome</keyword>
<protein>
    <submittedName>
        <fullName evidence="2">DnaJ-domain-containing protein 1</fullName>
    </submittedName>
</protein>
<dbReference type="RefSeq" id="WP_166919199.1">
    <property type="nucleotide sequence ID" value="NZ_JAASRN010000002.1"/>
</dbReference>
<feature type="domain" description="J" evidence="1">
    <location>
        <begin position="83"/>
        <end position="146"/>
    </location>
</feature>
<dbReference type="AlphaFoldDB" id="A0A846MQV3"/>
<dbReference type="SMART" id="SM00271">
    <property type="entry name" value="DnaJ"/>
    <property type="match status" value="1"/>
</dbReference>
<reference evidence="2 3" key="1">
    <citation type="submission" date="2020-03" db="EMBL/GenBank/DDBJ databases">
        <title>Genomic Encyclopedia of Type Strains, Phase IV (KMG-IV): sequencing the most valuable type-strain genomes for metagenomic binning, comparative biology and taxonomic classification.</title>
        <authorList>
            <person name="Goeker M."/>
        </authorList>
    </citation>
    <scope>NUCLEOTIDE SEQUENCE [LARGE SCALE GENOMIC DNA]</scope>
    <source>
        <strain evidence="2 3">DSM 5718</strain>
    </source>
</reference>
<dbReference type="InterPro" id="IPR001623">
    <property type="entry name" value="DnaJ_domain"/>
</dbReference>
<dbReference type="Proteomes" id="UP000537126">
    <property type="component" value="Unassembled WGS sequence"/>
</dbReference>
<dbReference type="CDD" id="cd06257">
    <property type="entry name" value="DnaJ"/>
    <property type="match status" value="1"/>
</dbReference>
<proteinExistence type="predicted"/>
<dbReference type="Pfam" id="PF00226">
    <property type="entry name" value="DnaJ"/>
    <property type="match status" value="1"/>
</dbReference>
<evidence type="ECO:0000313" key="2">
    <source>
        <dbReference type="EMBL" id="NIK73946.1"/>
    </source>
</evidence>
<name>A0A846MQV3_9BACT</name>
<gene>
    <name evidence="2" type="ORF">FHS56_001459</name>
</gene>
<evidence type="ECO:0000313" key="3">
    <source>
        <dbReference type="Proteomes" id="UP000537126"/>
    </source>
</evidence>
<sequence>MSYMVDALDEELDEFLFGEEENTRERKQYKRKDPFEEFEEKYARYQQYQQKRYEQFYQQYAYGQNNHHSSSTNNKSTQSAEARYYAYLELPPGASFEDIRKAYKKLMKQYHPDRFYQDEKKRQIAEEVCRKLNEAYTYFEKKHKMK</sequence>
<comment type="caution">
    <text evidence="2">The sequence shown here is derived from an EMBL/GenBank/DDBJ whole genome shotgun (WGS) entry which is preliminary data.</text>
</comment>
<dbReference type="PRINTS" id="PR00625">
    <property type="entry name" value="JDOMAIN"/>
</dbReference>
<organism evidence="2 3">
    <name type="scientific">Thermonema lapsum</name>
    <dbReference type="NCBI Taxonomy" id="28195"/>
    <lineage>
        <taxon>Bacteria</taxon>
        <taxon>Pseudomonadati</taxon>
        <taxon>Bacteroidota</taxon>
        <taxon>Cytophagia</taxon>
        <taxon>Cytophagales</taxon>
        <taxon>Thermonemataceae</taxon>
        <taxon>Thermonema</taxon>
    </lineage>
</organism>
<dbReference type="InterPro" id="IPR050817">
    <property type="entry name" value="DjlA_DnaK_co-chaperone"/>
</dbReference>
<accession>A0A846MQV3</accession>
<dbReference type="EMBL" id="JAASRN010000002">
    <property type="protein sequence ID" value="NIK73946.1"/>
    <property type="molecule type" value="Genomic_DNA"/>
</dbReference>
<evidence type="ECO:0000259" key="1">
    <source>
        <dbReference type="PROSITE" id="PS50076"/>
    </source>
</evidence>
<dbReference type="PANTHER" id="PTHR24074">
    <property type="entry name" value="CO-CHAPERONE PROTEIN DJLA"/>
    <property type="match status" value="1"/>
</dbReference>
<dbReference type="SUPFAM" id="SSF46565">
    <property type="entry name" value="Chaperone J-domain"/>
    <property type="match status" value="1"/>
</dbReference>